<comment type="caution">
    <text evidence="2">The sequence shown here is derived from an EMBL/GenBank/DDBJ whole genome shotgun (WGS) entry which is preliminary data.</text>
</comment>
<feature type="transmembrane region" description="Helical" evidence="1">
    <location>
        <begin position="40"/>
        <end position="62"/>
    </location>
</feature>
<feature type="transmembrane region" description="Helical" evidence="1">
    <location>
        <begin position="82"/>
        <end position="102"/>
    </location>
</feature>
<protein>
    <submittedName>
        <fullName evidence="2">Uncharacterized protein</fullName>
    </submittedName>
</protein>
<keyword evidence="1" id="KW-0812">Transmembrane</keyword>
<keyword evidence="1" id="KW-0472">Membrane</keyword>
<keyword evidence="1" id="KW-1133">Transmembrane helix</keyword>
<dbReference type="OrthoDB" id="3729710at2"/>
<proteinExistence type="predicted"/>
<dbReference type="AlphaFoldDB" id="A0A1Y2MSC8"/>
<organism evidence="2 3">
    <name type="scientific">Pseudonocardia autotrophica</name>
    <name type="common">Amycolata autotrophica</name>
    <name type="synonym">Nocardia autotrophica</name>
    <dbReference type="NCBI Taxonomy" id="2074"/>
    <lineage>
        <taxon>Bacteria</taxon>
        <taxon>Bacillati</taxon>
        <taxon>Actinomycetota</taxon>
        <taxon>Actinomycetes</taxon>
        <taxon>Pseudonocardiales</taxon>
        <taxon>Pseudonocardiaceae</taxon>
        <taxon>Pseudonocardia</taxon>
    </lineage>
</organism>
<evidence type="ECO:0000256" key="1">
    <source>
        <dbReference type="SAM" id="Phobius"/>
    </source>
</evidence>
<accession>A0A1Y2MSC8</accession>
<dbReference type="EMBL" id="MIGB01000030">
    <property type="protein sequence ID" value="OSY37428.1"/>
    <property type="molecule type" value="Genomic_DNA"/>
</dbReference>
<reference evidence="2 3" key="1">
    <citation type="submission" date="2016-09" db="EMBL/GenBank/DDBJ databases">
        <title>Pseudonocardia autotrophica DSM535, a candidate organism with high potential of specific P450 cytochromes.</title>
        <authorList>
            <person name="Grumaz C."/>
            <person name="Vainshtein Y."/>
            <person name="Kirstahler P."/>
            <person name="Sohn K."/>
        </authorList>
    </citation>
    <scope>NUCLEOTIDE SEQUENCE [LARGE SCALE GENOMIC DNA]</scope>
    <source>
        <strain evidence="2 3">DSM 535</strain>
    </source>
</reference>
<name>A0A1Y2MSC8_PSEAH</name>
<keyword evidence="3" id="KW-1185">Reference proteome</keyword>
<dbReference type="RefSeq" id="WP_085914892.1">
    <property type="nucleotide sequence ID" value="NZ_AP018920.1"/>
</dbReference>
<sequence>MTAVASLRREYLRLGAGELAAAFVFAVVAVPAAARLGTGPALWAALAGLLAILLHAGVYWLLARQRIPGGRMGPREAAGHRAARAGSALLLAAGLGGLLAWWPPSPGAALLCLGVWLFGVAEYVNYHLVRLAYAPHRWLHGIRRRSVPRLCRDLSRVRS</sequence>
<evidence type="ECO:0000313" key="2">
    <source>
        <dbReference type="EMBL" id="OSY37428.1"/>
    </source>
</evidence>
<gene>
    <name evidence="2" type="ORF">BG845_04731</name>
</gene>
<feature type="transmembrane region" description="Helical" evidence="1">
    <location>
        <begin position="12"/>
        <end position="34"/>
    </location>
</feature>
<dbReference type="Proteomes" id="UP000194360">
    <property type="component" value="Unassembled WGS sequence"/>
</dbReference>
<feature type="transmembrane region" description="Helical" evidence="1">
    <location>
        <begin position="108"/>
        <end position="129"/>
    </location>
</feature>
<evidence type="ECO:0000313" key="3">
    <source>
        <dbReference type="Proteomes" id="UP000194360"/>
    </source>
</evidence>